<evidence type="ECO:0000313" key="2">
    <source>
        <dbReference type="Proteomes" id="UP000309676"/>
    </source>
</evidence>
<dbReference type="RefSeq" id="WP_138194121.1">
    <property type="nucleotide sequence ID" value="NZ_VCIW01000005.1"/>
</dbReference>
<evidence type="ECO:0008006" key="3">
    <source>
        <dbReference type="Google" id="ProtNLM"/>
    </source>
</evidence>
<dbReference type="EMBL" id="VCIW01000005">
    <property type="protein sequence ID" value="TLS52465.1"/>
    <property type="molecule type" value="Genomic_DNA"/>
</dbReference>
<evidence type="ECO:0000313" key="1">
    <source>
        <dbReference type="EMBL" id="TLS52465.1"/>
    </source>
</evidence>
<sequence>MNRSRTEERTGFQIGAPYGPTYDLQTDFVMVYGVGPDMPDRIRQWADRGYEVHLMTGVSWGSYQDYLNGKVDGREHWDEAQMNRYGETIIHGTSKDIPYMVPTIAFTDFLTNRIKRAVDAGVEAIHLEEPEFWVEGGYSEAFKREWQIYYNEPWVAPHESVDAQFRSAKLKAYLYTRCLDRLCAALKEYAMIAYNRHLRFYVPTHSLINYTQWRIVSPESWLLDLPTIDGYIAQIWTGTSRTPNVYEGKRKERTFETAFLEYGAMQELVRGTNRRMWFLHDPIEDDPEHTWRDYRENYLKTVVASLLHPHISHYEVAPWPSRIFEGKYPKEDGDGREGIPDHYATLLLNVMHTLGDMQQEVIRFQGENCMIGVLLSDSAMYQRNVPGASESETSFKYDGTVVESAQGSDFRELLDWSPFYGLTLPLLKHGMTVRPVQLENIRRYPAYLDDYRVLVLSYEFMKPESPDIHNAITDWVRGGGILVYVGDGRDPFHSVRAWWNQGKRGYATPAEHLFGCLGLNADANEGIHSLGKGIVGYVRLDPAVCAKTKEGADRLRRMVADAITALGDQSLQWSPKNYFLLHRGPYVIAAVLDESVSPEPLVLNGMYVNLFDPNLSVTEHIEISPGDNALLYDLNSVPVAEEPSVIAASSRTEQLSSTHAEYSFTAKGPERVQAVACIRSKKKPASVRLEHAGTQKEMAFTWHEQCRTLHLQYPNHPDGVTITLLFS</sequence>
<reference evidence="1 2" key="1">
    <citation type="submission" date="2019-05" db="EMBL/GenBank/DDBJ databases">
        <authorList>
            <person name="Narsing Rao M.P."/>
            <person name="Li W.J."/>
        </authorList>
    </citation>
    <scope>NUCLEOTIDE SEQUENCE [LARGE SCALE GENOMIC DNA]</scope>
    <source>
        <strain evidence="1 2">SYSU_K30003</strain>
    </source>
</reference>
<comment type="caution">
    <text evidence="1">The sequence shown here is derived from an EMBL/GenBank/DDBJ whole genome shotgun (WGS) entry which is preliminary data.</text>
</comment>
<protein>
    <recommendedName>
        <fullName evidence="3">Beta-galactosidase trimerisation domain-containing protein</fullName>
    </recommendedName>
</protein>
<proteinExistence type="predicted"/>
<dbReference type="CDD" id="cd03143">
    <property type="entry name" value="A4_beta-galactosidase_middle_domain"/>
    <property type="match status" value="1"/>
</dbReference>
<accession>A0A5R9GL36</accession>
<name>A0A5R9GL36_9BACL</name>
<dbReference type="Proteomes" id="UP000309676">
    <property type="component" value="Unassembled WGS sequence"/>
</dbReference>
<dbReference type="AlphaFoldDB" id="A0A5R9GL36"/>
<gene>
    <name evidence="1" type="ORF">FE782_10905</name>
</gene>
<keyword evidence="2" id="KW-1185">Reference proteome</keyword>
<organism evidence="1 2">
    <name type="scientific">Paenibacillus antri</name>
    <dbReference type="NCBI Taxonomy" id="2582848"/>
    <lineage>
        <taxon>Bacteria</taxon>
        <taxon>Bacillati</taxon>
        <taxon>Bacillota</taxon>
        <taxon>Bacilli</taxon>
        <taxon>Bacillales</taxon>
        <taxon>Paenibacillaceae</taxon>
        <taxon>Paenibacillus</taxon>
    </lineage>
</organism>
<dbReference type="OrthoDB" id="605164at2"/>